<reference evidence="2" key="1">
    <citation type="submission" date="2013-10" db="EMBL/GenBank/DDBJ databases">
        <title>Draft genome sequence of Clostridium botulinum type B strain Osaka05.</title>
        <authorList>
            <person name="Sakaguchi Y."/>
            <person name="Hosomi K."/>
            <person name="Uchiyama J."/>
            <person name="Ogura Y."/>
            <person name="Sakaguchi M."/>
            <person name="Kohda T."/>
            <person name="Mukamoto M."/>
            <person name="Misawa N."/>
            <person name="Matsuzaki S."/>
            <person name="Hayashi T."/>
            <person name="Kozaki S."/>
        </authorList>
    </citation>
    <scope>NUCLEOTIDE SEQUENCE</scope>
    <source>
        <strain evidence="2">Osaka05</strain>
    </source>
</reference>
<accession>A0A060N6F5</accession>
<feature type="transmembrane region" description="Helical" evidence="1">
    <location>
        <begin position="160"/>
        <end position="179"/>
    </location>
</feature>
<dbReference type="AlphaFoldDB" id="A0A060N6F5"/>
<keyword evidence="1" id="KW-0472">Membrane</keyword>
<evidence type="ECO:0000313" key="2">
    <source>
        <dbReference type="EMBL" id="BAO05175.1"/>
    </source>
</evidence>
<feature type="transmembrane region" description="Helical" evidence="1">
    <location>
        <begin position="7"/>
        <end position="26"/>
    </location>
</feature>
<name>A0A060N6F5_CLOBO</name>
<feature type="transmembrane region" description="Helical" evidence="1">
    <location>
        <begin position="32"/>
        <end position="50"/>
    </location>
</feature>
<evidence type="ECO:0000256" key="1">
    <source>
        <dbReference type="SAM" id="Phobius"/>
    </source>
</evidence>
<dbReference type="Proteomes" id="UP000054164">
    <property type="component" value="Unassembled WGS sequence"/>
</dbReference>
<dbReference type="RefSeq" id="WP_242831582.1">
    <property type="nucleotide sequence ID" value="NZ_BA000059.1"/>
</dbReference>
<protein>
    <submittedName>
        <fullName evidence="2">Uncharacterized protein</fullName>
    </submittedName>
</protein>
<keyword evidence="1" id="KW-0812">Transmembrane</keyword>
<dbReference type="HOGENOM" id="CLU_1238411_0_0_9"/>
<keyword evidence="1" id="KW-1133">Transmembrane helix</keyword>
<feature type="transmembrane region" description="Helical" evidence="1">
    <location>
        <begin position="242"/>
        <end position="263"/>
    </location>
</feature>
<feature type="transmembrane region" description="Helical" evidence="1">
    <location>
        <begin position="199"/>
        <end position="221"/>
    </location>
</feature>
<gene>
    <name evidence="2" type="ORF">CBO05P2_150</name>
</gene>
<dbReference type="EMBL" id="BA000059">
    <property type="protein sequence ID" value="BAO05175.1"/>
    <property type="molecule type" value="Genomic_DNA"/>
</dbReference>
<organism evidence="2">
    <name type="scientific">Clostridium botulinum B str. Osaka05</name>
    <dbReference type="NCBI Taxonomy" id="1407017"/>
    <lineage>
        <taxon>Bacteria</taxon>
        <taxon>Bacillati</taxon>
        <taxon>Bacillota</taxon>
        <taxon>Clostridia</taxon>
        <taxon>Eubacteriales</taxon>
        <taxon>Clostridiaceae</taxon>
        <taxon>Clostridium</taxon>
    </lineage>
</organism>
<sequence length="266" mass="31225">MKKVKKRFSTVIIMFAIVLIIFLLPLTGAPRIIQNIINLVVIGFDIYYIIKSNITNNIKEHIKDNTVKGYHLVFKLINNIDISFSTTVEEFNKIREWYESENKESYSIKRDNKYINLNRVNIIEFSYSTITNKKEMLNPIMYILTTPAPRIIDIFNYCKGIVLTPIILAAYIIYQRYMLNVEIKNILSNTIMLNQILRASFIAISAIFIFHYIAFFMFKMLGVLNEEKDLIYELKNQTKNKVYTYASFNFVIIILLSCGLRSFKLI</sequence>
<proteinExistence type="predicted"/>